<evidence type="ECO:0000313" key="6">
    <source>
        <dbReference type="Proteomes" id="UP000429958"/>
    </source>
</evidence>
<dbReference type="InterPro" id="IPR013785">
    <property type="entry name" value="Aldolase_TIM"/>
</dbReference>
<reference evidence="5 6" key="1">
    <citation type="submission" date="2019-08" db="EMBL/GenBank/DDBJ databases">
        <title>In-depth cultivation of the pig gut microbiome towards novel bacterial diversity and tailored functional studies.</title>
        <authorList>
            <person name="Wylensek D."/>
            <person name="Hitch T.C.A."/>
            <person name="Clavel T."/>
        </authorList>
    </citation>
    <scope>NUCLEOTIDE SEQUENCE [LARGE SCALE GENOMIC DNA]</scope>
    <source>
        <strain evidence="5 6">WCA-389-WT-23D1</strain>
    </source>
</reference>
<dbReference type="InterPro" id="IPR007197">
    <property type="entry name" value="rSAM"/>
</dbReference>
<dbReference type="GO" id="GO:0003824">
    <property type="term" value="F:catalytic activity"/>
    <property type="evidence" value="ECO:0007669"/>
    <property type="project" value="InterPro"/>
</dbReference>
<evidence type="ECO:0000313" key="5">
    <source>
        <dbReference type="EMBL" id="MSS36521.1"/>
    </source>
</evidence>
<dbReference type="SFLD" id="SFLDS00029">
    <property type="entry name" value="Radical_SAM"/>
    <property type="match status" value="1"/>
</dbReference>
<dbReference type="EMBL" id="VUMD01000006">
    <property type="protein sequence ID" value="MSS36521.1"/>
    <property type="molecule type" value="Genomic_DNA"/>
</dbReference>
<dbReference type="InterPro" id="IPR058240">
    <property type="entry name" value="rSAM_sf"/>
</dbReference>
<evidence type="ECO:0000256" key="4">
    <source>
        <dbReference type="ARBA" id="ARBA00023014"/>
    </source>
</evidence>
<dbReference type="GO" id="GO:0046872">
    <property type="term" value="F:metal ion binding"/>
    <property type="evidence" value="ECO:0007669"/>
    <property type="project" value="UniProtKB-KW"/>
</dbReference>
<organism evidence="5 6">
    <name type="scientific">Clostridium porci</name>
    <dbReference type="NCBI Taxonomy" id="2605778"/>
    <lineage>
        <taxon>Bacteria</taxon>
        <taxon>Bacillati</taxon>
        <taxon>Bacillota</taxon>
        <taxon>Clostridia</taxon>
        <taxon>Eubacteriales</taxon>
        <taxon>Clostridiaceae</taxon>
        <taxon>Clostridium</taxon>
    </lineage>
</organism>
<evidence type="ECO:0000256" key="1">
    <source>
        <dbReference type="ARBA" id="ARBA00022691"/>
    </source>
</evidence>
<dbReference type="AlphaFoldDB" id="A0A7X2TD29"/>
<comment type="caution">
    <text evidence="5">The sequence shown here is derived from an EMBL/GenBank/DDBJ whole genome shotgun (WGS) entry which is preliminary data.</text>
</comment>
<evidence type="ECO:0000256" key="3">
    <source>
        <dbReference type="ARBA" id="ARBA00023004"/>
    </source>
</evidence>
<proteinExistence type="predicted"/>
<dbReference type="Proteomes" id="UP000429958">
    <property type="component" value="Unassembled WGS sequence"/>
</dbReference>
<dbReference type="Gene3D" id="3.20.20.70">
    <property type="entry name" value="Aldolase class I"/>
    <property type="match status" value="1"/>
</dbReference>
<protein>
    <submittedName>
        <fullName evidence="5">Radical SAM protein</fullName>
    </submittedName>
</protein>
<dbReference type="Pfam" id="PF24692">
    <property type="entry name" value="DUF7659"/>
    <property type="match status" value="1"/>
</dbReference>
<name>A0A7X2TD29_9CLOT</name>
<keyword evidence="6" id="KW-1185">Reference proteome</keyword>
<gene>
    <name evidence="5" type="ORF">FYJ39_08050</name>
</gene>
<keyword evidence="3" id="KW-0408">Iron</keyword>
<dbReference type="GO" id="GO:0051536">
    <property type="term" value="F:iron-sulfur cluster binding"/>
    <property type="evidence" value="ECO:0007669"/>
    <property type="project" value="UniProtKB-KW"/>
</dbReference>
<dbReference type="RefSeq" id="WP_154471965.1">
    <property type="nucleotide sequence ID" value="NZ_VUMD01000006.1"/>
</dbReference>
<keyword evidence="1" id="KW-0949">S-adenosyl-L-methionine</keyword>
<dbReference type="InterPro" id="IPR056076">
    <property type="entry name" value="DUF7659"/>
</dbReference>
<keyword evidence="4" id="KW-0411">Iron-sulfur</keyword>
<dbReference type="SUPFAM" id="SSF102114">
    <property type="entry name" value="Radical SAM enzymes"/>
    <property type="match status" value="1"/>
</dbReference>
<sequence length="187" mass="21561">MYVQDLILEVTRRCNMACEHCLRGDAQNMDMSTEVVDQILEHCDSIGAVTFSGGEPSLNIPLIRYFGQKTDEEIKECLKPIGAESLHECVSVYGGGVIKKSDSEKFLGMLDRHNKERSLFMKNDRKLADLVYKTMCDVEYFYTGDKEEVLRYLGKSPEDLWTDIRLKKAWEKAEARHKRLARKTWIG</sequence>
<keyword evidence="2" id="KW-0479">Metal-binding</keyword>
<evidence type="ECO:0000256" key="2">
    <source>
        <dbReference type="ARBA" id="ARBA00022723"/>
    </source>
</evidence>
<accession>A0A7X2TD29</accession>